<proteinExistence type="predicted"/>
<organism evidence="1 2">
    <name type="scientific">Daejeonella rubra</name>
    <dbReference type="NCBI Taxonomy" id="990371"/>
    <lineage>
        <taxon>Bacteria</taxon>
        <taxon>Pseudomonadati</taxon>
        <taxon>Bacteroidota</taxon>
        <taxon>Sphingobacteriia</taxon>
        <taxon>Sphingobacteriales</taxon>
        <taxon>Sphingobacteriaceae</taxon>
        <taxon>Daejeonella</taxon>
    </lineage>
</organism>
<gene>
    <name evidence="1" type="ORF">SAMN05421813_103102</name>
</gene>
<dbReference type="STRING" id="990371.SAMN05421813_103102"/>
<dbReference type="EMBL" id="FNHH01000003">
    <property type="protein sequence ID" value="SDL87746.1"/>
    <property type="molecule type" value="Genomic_DNA"/>
</dbReference>
<dbReference type="AlphaFoldDB" id="A0A1G9NMC9"/>
<keyword evidence="2" id="KW-1185">Reference proteome</keyword>
<dbReference type="RefSeq" id="WP_245704415.1">
    <property type="nucleotide sequence ID" value="NZ_FNHH01000003.1"/>
</dbReference>
<dbReference type="InterPro" id="IPR010131">
    <property type="entry name" value="MdtP/NodT-like"/>
</dbReference>
<dbReference type="Gene3D" id="1.20.1600.10">
    <property type="entry name" value="Outer membrane efflux proteins (OEP)"/>
    <property type="match status" value="1"/>
</dbReference>
<evidence type="ECO:0000313" key="1">
    <source>
        <dbReference type="EMBL" id="SDL87746.1"/>
    </source>
</evidence>
<sequence length="416" mass="47493">MMYIIRNFILLVLLLGSTITYGQEVLTLTKVLQEINANNPTLKAFDNQVKSQDAKVEGAGSWMAPMVGAGTFMTPYPGSRVMDEADKGAWMLSAEQDIPNPAKIKAKAKYLAAQSSITRAEQAVQANQLRARAKQLYYELLVASKKNAFQLENQTIMGTMKKLAEIRYPFNQGSLSQVFKAEGRLHESANMILMTESDIRSKKIALNALMYRPVNSDFTLDTTQKATFTPLAELDTSYLATNRSDIQQMDRSIRAMELNINQMRKEAKPDFRIRLEHMSPRAEMMPNQYTLMGMISIPIAPWSSKMYKSEIKSMNFEREAMRQQKEGMLSEMLGMTKSMETELLNMQIQLKNYETKILPALDKNLKVSMLSYQENKGDVNTVIDGWEAVNMSQMNYLDALQKFYQMIVEYEKNIER</sequence>
<evidence type="ECO:0000313" key="2">
    <source>
        <dbReference type="Proteomes" id="UP000199226"/>
    </source>
</evidence>
<name>A0A1G9NMC9_9SPHI</name>
<accession>A0A1G9NMC9</accession>
<dbReference type="PANTHER" id="PTHR30203">
    <property type="entry name" value="OUTER MEMBRANE CATION EFFLUX PROTEIN"/>
    <property type="match status" value="1"/>
</dbReference>
<dbReference type="GO" id="GO:0015562">
    <property type="term" value="F:efflux transmembrane transporter activity"/>
    <property type="evidence" value="ECO:0007669"/>
    <property type="project" value="InterPro"/>
</dbReference>
<dbReference type="SUPFAM" id="SSF56954">
    <property type="entry name" value="Outer membrane efflux proteins (OEP)"/>
    <property type="match status" value="1"/>
</dbReference>
<protein>
    <submittedName>
        <fullName evidence="1">Outer membrane protein TolC</fullName>
    </submittedName>
</protein>
<reference evidence="2" key="1">
    <citation type="submission" date="2016-10" db="EMBL/GenBank/DDBJ databases">
        <authorList>
            <person name="Varghese N."/>
            <person name="Submissions S."/>
        </authorList>
    </citation>
    <scope>NUCLEOTIDE SEQUENCE [LARGE SCALE GENOMIC DNA]</scope>
    <source>
        <strain evidence="2">DSM 24536</strain>
    </source>
</reference>
<dbReference type="Proteomes" id="UP000199226">
    <property type="component" value="Unassembled WGS sequence"/>
</dbReference>